<evidence type="ECO:0000313" key="2">
    <source>
        <dbReference type="EMBL" id="GAA0468977.1"/>
    </source>
</evidence>
<evidence type="ECO:0000256" key="1">
    <source>
        <dbReference type="SAM" id="MobiDB-lite"/>
    </source>
</evidence>
<dbReference type="GeneID" id="71761572"/>
<dbReference type="EMBL" id="BAAADN010000043">
    <property type="protein sequence ID" value="GAA0468977.1"/>
    <property type="molecule type" value="Genomic_DNA"/>
</dbReference>
<sequence>MIGDNAVAPAQNDETDGTGRRGSLGRDESSADGEGGTNGESNSGGSGDLTGAVSRELERAKGNPLAVAGEASAGALIGEAGLPDNESIGNHDLSFTAKEADSPFYALGIVLGTLVPGTDILTGVRDLIANVLQGNPWGTALEVAGLVPGFGKAADVAKAVDGVSAWAKAFSGKANELLGLLKKTVLKYAPDSFERKILDVLGDGGKKGDDAGRLVTDGGKTLDKTKKAVGDGKLVDDGLSSKDYRHISNYGDADEASLAVKPTDARAGNGEVVWLEKGTSDSGWKHIKGRHIEGTNNIDGKDPSSFFPIGQTIKGKKLPNTMSKKGVRNMIYDAIKKGDGTIRGDETKYYFQPTKHGYPNSGVDEMRVIVKSNGEIKTAFPISGSAVEKWVPELNNGQGGFI</sequence>
<evidence type="ECO:0000313" key="3">
    <source>
        <dbReference type="EMBL" id="UOO96435.1"/>
    </source>
</evidence>
<dbReference type="KEGG" id="hdo:MUK72_06950"/>
<reference evidence="2" key="1">
    <citation type="journal article" date="2014" name="Int. J. Syst. Evol. Microbiol.">
        <title>Complete genome sequence of Corynebacterium casei LMG S-19264T (=DSM 44701T), isolated from a smear-ripened cheese.</title>
        <authorList>
            <consortium name="US DOE Joint Genome Institute (JGI-PGF)"/>
            <person name="Walter F."/>
            <person name="Albersmeier A."/>
            <person name="Kalinowski J."/>
            <person name="Ruckert C."/>
        </authorList>
    </citation>
    <scope>NUCLEOTIDE SEQUENCE</scope>
    <source>
        <strain evidence="2">JCM 12289</strain>
    </source>
</reference>
<reference evidence="2" key="3">
    <citation type="submission" date="2023-12" db="EMBL/GenBank/DDBJ databases">
        <authorList>
            <person name="Sun Q."/>
            <person name="Inoue M."/>
        </authorList>
    </citation>
    <scope>NUCLEOTIDE SEQUENCE</scope>
    <source>
        <strain evidence="2">JCM 12289</strain>
    </source>
</reference>
<organism evidence="2 5">
    <name type="scientific">Halococcus dombrowskii</name>
    <dbReference type="NCBI Taxonomy" id="179637"/>
    <lineage>
        <taxon>Archaea</taxon>
        <taxon>Methanobacteriati</taxon>
        <taxon>Methanobacteriota</taxon>
        <taxon>Stenosarchaea group</taxon>
        <taxon>Halobacteria</taxon>
        <taxon>Halobacteriales</taxon>
        <taxon>Halococcaceae</taxon>
        <taxon>Halococcus</taxon>
    </lineage>
</organism>
<proteinExistence type="predicted"/>
<feature type="region of interest" description="Disordered" evidence="1">
    <location>
        <begin position="1"/>
        <end position="50"/>
    </location>
</feature>
<evidence type="ECO:0000313" key="5">
    <source>
        <dbReference type="Proteomes" id="UP001500962"/>
    </source>
</evidence>
<evidence type="ECO:0000313" key="4">
    <source>
        <dbReference type="Proteomes" id="UP000830542"/>
    </source>
</evidence>
<dbReference type="AlphaFoldDB" id="A0AAV3SI87"/>
<feature type="compositionally biased region" description="Gly residues" evidence="1">
    <location>
        <begin position="33"/>
        <end position="48"/>
    </location>
</feature>
<gene>
    <name evidence="2" type="ORF">GCM10008985_27540</name>
    <name evidence="3" type="ORF">MUK72_06950</name>
</gene>
<dbReference type="Proteomes" id="UP001500962">
    <property type="component" value="Unassembled WGS sequence"/>
</dbReference>
<reference evidence="3" key="2">
    <citation type="submission" date="2022-04" db="EMBL/GenBank/DDBJ databases">
        <title>Sequencing and genomic assembly of Halococcus dombrowskii.</title>
        <authorList>
            <person name="Lim S.W."/>
            <person name="MacLea K.S."/>
        </authorList>
    </citation>
    <scope>NUCLEOTIDE SEQUENCE</scope>
    <source>
        <strain evidence="3">H4</strain>
    </source>
</reference>
<accession>A0AAV3SI87</accession>
<dbReference type="EMBL" id="CP095005">
    <property type="protein sequence ID" value="UOO96435.1"/>
    <property type="molecule type" value="Genomic_DNA"/>
</dbReference>
<protein>
    <submittedName>
        <fullName evidence="2">Uncharacterized protein</fullName>
    </submittedName>
</protein>
<keyword evidence="4" id="KW-1185">Reference proteome</keyword>
<dbReference type="RefSeq" id="WP_244705137.1">
    <property type="nucleotide sequence ID" value="NZ_BAAADN010000043.1"/>
</dbReference>
<dbReference type="Proteomes" id="UP000830542">
    <property type="component" value="Chromosome"/>
</dbReference>
<name>A0AAV3SI87_HALDO</name>